<dbReference type="RefSeq" id="WP_198076770.1">
    <property type="nucleotide sequence ID" value="NZ_JAEDAE010000012.1"/>
</dbReference>
<dbReference type="PANTHER" id="PTHR43563:SF1">
    <property type="entry name" value="AMINE OXIDASE [FLAVIN-CONTAINING] B"/>
    <property type="match status" value="1"/>
</dbReference>
<dbReference type="SUPFAM" id="SSF54373">
    <property type="entry name" value="FAD-linked reductases, C-terminal domain"/>
    <property type="match status" value="1"/>
</dbReference>
<reference evidence="3 4" key="1">
    <citation type="submission" date="2020-12" db="EMBL/GenBank/DDBJ databases">
        <title>Hymenobacter sp.</title>
        <authorList>
            <person name="Kim M.K."/>
        </authorList>
    </citation>
    <scope>NUCLEOTIDE SEQUENCE [LARGE SCALE GENOMIC DNA]</scope>
    <source>
        <strain evidence="3 4">BT442</strain>
    </source>
</reference>
<protein>
    <submittedName>
        <fullName evidence="3">FAD-dependent oxidoreductase</fullName>
    </submittedName>
</protein>
<dbReference type="Gene3D" id="3.50.50.60">
    <property type="entry name" value="FAD/NAD(P)-binding domain"/>
    <property type="match status" value="1"/>
</dbReference>
<evidence type="ECO:0000259" key="2">
    <source>
        <dbReference type="Pfam" id="PF01593"/>
    </source>
</evidence>
<evidence type="ECO:0000313" key="3">
    <source>
        <dbReference type="EMBL" id="MBH8560267.1"/>
    </source>
</evidence>
<dbReference type="InterPro" id="IPR050703">
    <property type="entry name" value="Flavin_MAO"/>
</dbReference>
<dbReference type="Proteomes" id="UP000625631">
    <property type="component" value="Unassembled WGS sequence"/>
</dbReference>
<dbReference type="EMBL" id="JAEDAE010000012">
    <property type="protein sequence ID" value="MBH8560267.1"/>
    <property type="molecule type" value="Genomic_DNA"/>
</dbReference>
<dbReference type="InterPro" id="IPR036188">
    <property type="entry name" value="FAD/NAD-bd_sf"/>
</dbReference>
<evidence type="ECO:0000256" key="1">
    <source>
        <dbReference type="ARBA" id="ARBA00005995"/>
    </source>
</evidence>
<feature type="domain" description="Amine oxidase" evidence="2">
    <location>
        <begin position="104"/>
        <end position="541"/>
    </location>
</feature>
<dbReference type="PANTHER" id="PTHR43563">
    <property type="entry name" value="AMINE OXIDASE"/>
    <property type="match status" value="1"/>
</dbReference>
<dbReference type="Gene3D" id="3.90.660.10">
    <property type="match status" value="1"/>
</dbReference>
<dbReference type="PRINTS" id="PR00419">
    <property type="entry name" value="ADXRDTASE"/>
</dbReference>
<comment type="caution">
    <text evidence="3">The sequence shown here is derived from an EMBL/GenBank/DDBJ whole genome shotgun (WGS) entry which is preliminary data.</text>
</comment>
<keyword evidence="4" id="KW-1185">Reference proteome</keyword>
<sequence length="567" mass="60717">MSELFTNLPKARTSLLRSLQKAFQLAVAANEPGAPSAEELAELATGQTRRDFLATTTKLGVLVGAGGLLAACEKVAIEPGMPGTTGFADAKGTGPRIAIVGAGMAGLNCAYQLKKAGVRADIYEASNRVGGRIFTASGLMGSGVTTELGGEFIDSGHADMLGLVQEFGLPLYDVESPSETVLTKDAYFFGGQHHSVAQVIQAFQPYANQIQADGRSLPNNNITYDHLSASAARFDQLSISAYFDSIGMTGWIRTLLEEAYVTEFGREANDQTSINFLWMFQADASKGTFDIFGISDERYKIKGGNQQLVDAVAAQLPGQITLQRKLVALSQSGAAYQLTFELPDRTRTVVTADYVALTIPFTILRTVALNLPLPAWKTNAIQNLGYGTNAKLFLGFNGRPWRTNGYTGYFFSDTVTQGGWDGSQMQPGNVGTFTVFVGGQVGVDMGTGTPQSQAGQHLAVLDAAWPGTRTAFNGNVQRFHWPTHPHTLASYACYRVGQYSTIAGAEGKPVGNLFFAGEHCSAWYQGYMNGAAETGRLAASGIQAALRSGTTALVHRFMRRREQVLAV</sequence>
<dbReference type="Gene3D" id="1.10.405.10">
    <property type="entry name" value="Guanine Nucleotide Dissociation Inhibitor, domain 1"/>
    <property type="match status" value="1"/>
</dbReference>
<accession>A0ABS0QCE1</accession>
<name>A0ABS0QCE1_9BACT</name>
<proteinExistence type="inferred from homology"/>
<dbReference type="SUPFAM" id="SSF51905">
    <property type="entry name" value="FAD/NAD(P)-binding domain"/>
    <property type="match status" value="1"/>
</dbReference>
<dbReference type="Pfam" id="PF01593">
    <property type="entry name" value="Amino_oxidase"/>
    <property type="match status" value="1"/>
</dbReference>
<gene>
    <name evidence="3" type="ORF">I7X13_19560</name>
</gene>
<organism evidence="3 4">
    <name type="scientific">Hymenobacter negativus</name>
    <dbReference type="NCBI Taxonomy" id="2795026"/>
    <lineage>
        <taxon>Bacteria</taxon>
        <taxon>Pseudomonadati</taxon>
        <taxon>Bacteroidota</taxon>
        <taxon>Cytophagia</taxon>
        <taxon>Cytophagales</taxon>
        <taxon>Hymenobacteraceae</taxon>
        <taxon>Hymenobacter</taxon>
    </lineage>
</organism>
<evidence type="ECO:0000313" key="4">
    <source>
        <dbReference type="Proteomes" id="UP000625631"/>
    </source>
</evidence>
<comment type="similarity">
    <text evidence="1">Belongs to the flavin monoamine oxidase family.</text>
</comment>
<dbReference type="InterPro" id="IPR002937">
    <property type="entry name" value="Amino_oxidase"/>
</dbReference>